<evidence type="ECO:0000313" key="1">
    <source>
        <dbReference type="EMBL" id="TKR68232.1"/>
    </source>
</evidence>
<dbReference type="AlphaFoldDB" id="A0A4U5MGF1"/>
<sequence>MSQYSFEDFEFRRGNSDDFGVVAEFTRKVFIDAEPLSKAMHMTADDCGIFDWIAKESLKHPYTVLVFEKRTGELIGYRVTSVWFRNSEKNHFDPLPTLNEKEKLLANMLDFLKKSFWGLCPPEVNGVLRRELSCVRPDFQRRGIGNRMADEFIDEQELKAKGIDGIMSETSSVANQALLAKKGFKPLKEMEYDMKLESNGSYVPDECSDGARKMLLNFKKF</sequence>
<dbReference type="Proteomes" id="UP000298663">
    <property type="component" value="Unassembled WGS sequence"/>
</dbReference>
<dbReference type="EMBL" id="AZBU02000008">
    <property type="protein sequence ID" value="TKR68232.1"/>
    <property type="molecule type" value="Genomic_DNA"/>
</dbReference>
<reference evidence="1 2" key="2">
    <citation type="journal article" date="2019" name="G3 (Bethesda)">
        <title>Hybrid Assembly of the Genome of the Entomopathogenic Nematode Steinernema carpocapsae Identifies the X-Chromosome.</title>
        <authorList>
            <person name="Serra L."/>
            <person name="Macchietto M."/>
            <person name="Macias-Munoz A."/>
            <person name="McGill C.J."/>
            <person name="Rodriguez I.M."/>
            <person name="Rodriguez B."/>
            <person name="Murad R."/>
            <person name="Mortazavi A."/>
        </authorList>
    </citation>
    <scope>NUCLEOTIDE SEQUENCE [LARGE SCALE GENOMIC DNA]</scope>
    <source>
        <strain evidence="1 2">ALL</strain>
    </source>
</reference>
<keyword evidence="2" id="KW-1185">Reference proteome</keyword>
<evidence type="ECO:0008006" key="3">
    <source>
        <dbReference type="Google" id="ProtNLM"/>
    </source>
</evidence>
<dbReference type="PANTHER" id="PTHR20905:SF30">
    <property type="entry name" value="N-ACETYLTRANSFERASE DOMAIN-CONTAINING PROTEIN"/>
    <property type="match status" value="1"/>
</dbReference>
<gene>
    <name evidence="1" type="ORF">L596_024242</name>
</gene>
<name>A0A4U5MGF1_STECR</name>
<organism evidence="1 2">
    <name type="scientific">Steinernema carpocapsae</name>
    <name type="common">Entomopathogenic nematode</name>
    <dbReference type="NCBI Taxonomy" id="34508"/>
    <lineage>
        <taxon>Eukaryota</taxon>
        <taxon>Metazoa</taxon>
        <taxon>Ecdysozoa</taxon>
        <taxon>Nematoda</taxon>
        <taxon>Chromadorea</taxon>
        <taxon>Rhabditida</taxon>
        <taxon>Tylenchina</taxon>
        <taxon>Panagrolaimomorpha</taxon>
        <taxon>Strongyloidoidea</taxon>
        <taxon>Steinernematidae</taxon>
        <taxon>Steinernema</taxon>
    </lineage>
</organism>
<protein>
    <recommendedName>
        <fullName evidence="3">N-acetyltransferase domain-containing protein</fullName>
    </recommendedName>
</protein>
<dbReference type="InterPro" id="IPR016181">
    <property type="entry name" value="Acyl_CoA_acyltransferase"/>
</dbReference>
<dbReference type="OrthoDB" id="41532at2759"/>
<reference evidence="1 2" key="1">
    <citation type="journal article" date="2015" name="Genome Biol.">
        <title>Comparative genomics of Steinernema reveals deeply conserved gene regulatory networks.</title>
        <authorList>
            <person name="Dillman A.R."/>
            <person name="Macchietto M."/>
            <person name="Porter C.F."/>
            <person name="Rogers A."/>
            <person name="Williams B."/>
            <person name="Antoshechkin I."/>
            <person name="Lee M.M."/>
            <person name="Goodwin Z."/>
            <person name="Lu X."/>
            <person name="Lewis E.E."/>
            <person name="Goodrich-Blair H."/>
            <person name="Stock S.P."/>
            <person name="Adams B.J."/>
            <person name="Sternberg P.W."/>
            <person name="Mortazavi A."/>
        </authorList>
    </citation>
    <scope>NUCLEOTIDE SEQUENCE [LARGE SCALE GENOMIC DNA]</scope>
    <source>
        <strain evidence="1 2">ALL</strain>
    </source>
</reference>
<dbReference type="GO" id="GO:0008080">
    <property type="term" value="F:N-acetyltransferase activity"/>
    <property type="evidence" value="ECO:0007669"/>
    <property type="project" value="TreeGrafter"/>
</dbReference>
<dbReference type="CDD" id="cd04301">
    <property type="entry name" value="NAT_SF"/>
    <property type="match status" value="1"/>
</dbReference>
<dbReference type="PANTHER" id="PTHR20905">
    <property type="entry name" value="N-ACETYLTRANSFERASE-RELATED"/>
    <property type="match status" value="1"/>
</dbReference>
<proteinExistence type="predicted"/>
<evidence type="ECO:0000313" key="2">
    <source>
        <dbReference type="Proteomes" id="UP000298663"/>
    </source>
</evidence>
<dbReference type="Gene3D" id="3.40.630.30">
    <property type="match status" value="1"/>
</dbReference>
<accession>A0A4U5MGF1</accession>
<dbReference type="SUPFAM" id="SSF55729">
    <property type="entry name" value="Acyl-CoA N-acyltransferases (Nat)"/>
    <property type="match status" value="1"/>
</dbReference>
<comment type="caution">
    <text evidence="1">The sequence shown here is derived from an EMBL/GenBank/DDBJ whole genome shotgun (WGS) entry which is preliminary data.</text>
</comment>